<dbReference type="Proteomes" id="UP000753908">
    <property type="component" value="Unassembled WGS sequence"/>
</dbReference>
<dbReference type="SUPFAM" id="SSF52980">
    <property type="entry name" value="Restriction endonuclease-like"/>
    <property type="match status" value="1"/>
</dbReference>
<accession>A0A951PS01</accession>
<dbReference type="InterPro" id="IPR011335">
    <property type="entry name" value="Restrct_endonuc-II-like"/>
</dbReference>
<keyword evidence="2" id="KW-0540">Nuclease</keyword>
<gene>
    <name evidence="2" type="ORF">KME25_25465</name>
</gene>
<feature type="domain" description="Putative restriction endonuclease" evidence="1">
    <location>
        <begin position="10"/>
        <end position="178"/>
    </location>
</feature>
<dbReference type="AlphaFoldDB" id="A0A951PS01"/>
<dbReference type="PANTHER" id="PTHR34107">
    <property type="entry name" value="SLL0198 PROTEIN-RELATED"/>
    <property type="match status" value="1"/>
</dbReference>
<evidence type="ECO:0000313" key="3">
    <source>
        <dbReference type="Proteomes" id="UP000753908"/>
    </source>
</evidence>
<sequence length="184" mass="20526">MSIKTKATIEDLYRVPEDGKAELVNGELVLMAATGFLPGRAGGEIYASLRDYERRTRSGYALPDNVGFLVNLPNRRSFSPDAAFYTGEPTGGKFLNGAPVFAVEVRSENDYGNAAEVEMAAKRQDYFTAGTRVVWDVDVLKEEVVRVYRVSSREQPQVYHRGEMAEAEPAVPGWLMPVDDLFFY</sequence>
<dbReference type="GO" id="GO:0004519">
    <property type="term" value="F:endonuclease activity"/>
    <property type="evidence" value="ECO:0007669"/>
    <property type="project" value="UniProtKB-KW"/>
</dbReference>
<dbReference type="CDD" id="cd06260">
    <property type="entry name" value="DUF820-like"/>
    <property type="match status" value="1"/>
</dbReference>
<evidence type="ECO:0000259" key="1">
    <source>
        <dbReference type="Pfam" id="PF05685"/>
    </source>
</evidence>
<dbReference type="PANTHER" id="PTHR34107:SF4">
    <property type="entry name" value="SLL1222 PROTEIN"/>
    <property type="match status" value="1"/>
</dbReference>
<organism evidence="2 3">
    <name type="scientific">Symplocastrum torsivum CPER-KK1</name>
    <dbReference type="NCBI Taxonomy" id="450513"/>
    <lineage>
        <taxon>Bacteria</taxon>
        <taxon>Bacillati</taxon>
        <taxon>Cyanobacteriota</taxon>
        <taxon>Cyanophyceae</taxon>
        <taxon>Oscillatoriophycideae</taxon>
        <taxon>Oscillatoriales</taxon>
        <taxon>Microcoleaceae</taxon>
        <taxon>Symplocastrum</taxon>
    </lineage>
</organism>
<evidence type="ECO:0000313" key="2">
    <source>
        <dbReference type="EMBL" id="MBW4547764.1"/>
    </source>
</evidence>
<keyword evidence="2" id="KW-0255">Endonuclease</keyword>
<dbReference type="InterPro" id="IPR012296">
    <property type="entry name" value="Nuclease_put_TT1808"/>
</dbReference>
<dbReference type="Gene3D" id="3.90.1570.10">
    <property type="entry name" value="tt1808, chain A"/>
    <property type="match status" value="1"/>
</dbReference>
<name>A0A951PS01_9CYAN</name>
<keyword evidence="2" id="KW-0378">Hydrolase</keyword>
<comment type="caution">
    <text evidence="2">The sequence shown here is derived from an EMBL/GenBank/DDBJ whole genome shotgun (WGS) entry which is preliminary data.</text>
</comment>
<dbReference type="Pfam" id="PF05685">
    <property type="entry name" value="Uma2"/>
    <property type="match status" value="1"/>
</dbReference>
<dbReference type="EMBL" id="JAHHIF010000048">
    <property type="protein sequence ID" value="MBW4547764.1"/>
    <property type="molecule type" value="Genomic_DNA"/>
</dbReference>
<dbReference type="InterPro" id="IPR008538">
    <property type="entry name" value="Uma2"/>
</dbReference>
<reference evidence="2" key="2">
    <citation type="journal article" date="2022" name="Microbiol. Resour. Announc.">
        <title>Metagenome Sequencing to Explore Phylogenomics of Terrestrial Cyanobacteria.</title>
        <authorList>
            <person name="Ward R.D."/>
            <person name="Stajich J.E."/>
            <person name="Johansen J.R."/>
            <person name="Huntemann M."/>
            <person name="Clum A."/>
            <person name="Foster B."/>
            <person name="Foster B."/>
            <person name="Roux S."/>
            <person name="Palaniappan K."/>
            <person name="Varghese N."/>
            <person name="Mukherjee S."/>
            <person name="Reddy T.B.K."/>
            <person name="Daum C."/>
            <person name="Copeland A."/>
            <person name="Chen I.A."/>
            <person name="Ivanova N.N."/>
            <person name="Kyrpides N.C."/>
            <person name="Shapiro N."/>
            <person name="Eloe-Fadrosh E.A."/>
            <person name="Pietrasiak N."/>
        </authorList>
    </citation>
    <scope>NUCLEOTIDE SEQUENCE</scope>
    <source>
        <strain evidence="2">CPER-KK1</strain>
    </source>
</reference>
<proteinExistence type="predicted"/>
<protein>
    <submittedName>
        <fullName evidence="2">Uma2 family endonuclease</fullName>
    </submittedName>
</protein>
<reference evidence="2" key="1">
    <citation type="submission" date="2021-05" db="EMBL/GenBank/DDBJ databases">
        <authorList>
            <person name="Pietrasiak N."/>
            <person name="Ward R."/>
            <person name="Stajich J.E."/>
            <person name="Kurbessoian T."/>
        </authorList>
    </citation>
    <scope>NUCLEOTIDE SEQUENCE</scope>
    <source>
        <strain evidence="2">CPER-KK1</strain>
    </source>
</reference>